<reference evidence="1 2" key="1">
    <citation type="journal article" date="2013" name="Genome Biol.">
        <title>The genome sequence of the most widely cultivated cacao type and its use to identify candidate genes regulating pod color.</title>
        <authorList>
            <person name="Motamayor J.C."/>
            <person name="Mockaitis K."/>
            <person name="Schmutz J."/>
            <person name="Haiminen N."/>
            <person name="Iii D.L."/>
            <person name="Cornejo O."/>
            <person name="Findley S.D."/>
            <person name="Zheng P."/>
            <person name="Utro F."/>
            <person name="Royaert S."/>
            <person name="Saski C."/>
            <person name="Jenkins J."/>
            <person name="Podicheti R."/>
            <person name="Zhao M."/>
            <person name="Scheffler B.E."/>
            <person name="Stack J.C."/>
            <person name="Feltus F.A."/>
            <person name="Mustiga G.M."/>
            <person name="Amores F."/>
            <person name="Phillips W."/>
            <person name="Marelli J.P."/>
            <person name="May G.D."/>
            <person name="Shapiro H."/>
            <person name="Ma J."/>
            <person name="Bustamante C.D."/>
            <person name="Schnell R.J."/>
            <person name="Main D."/>
            <person name="Gilbert D."/>
            <person name="Parida L."/>
            <person name="Kuhn D.N."/>
        </authorList>
    </citation>
    <scope>NUCLEOTIDE SEQUENCE [LARGE SCALE GENOMIC DNA]</scope>
    <source>
        <strain evidence="2">cv. Matina 1-6</strain>
    </source>
</reference>
<name>A0A061DXL7_THECC</name>
<dbReference type="HOGENOM" id="CLU_2350876_0_0_1"/>
<organism evidence="1 2">
    <name type="scientific">Theobroma cacao</name>
    <name type="common">Cacao</name>
    <name type="synonym">Cocoa</name>
    <dbReference type="NCBI Taxonomy" id="3641"/>
    <lineage>
        <taxon>Eukaryota</taxon>
        <taxon>Viridiplantae</taxon>
        <taxon>Streptophyta</taxon>
        <taxon>Embryophyta</taxon>
        <taxon>Tracheophyta</taxon>
        <taxon>Spermatophyta</taxon>
        <taxon>Magnoliopsida</taxon>
        <taxon>eudicotyledons</taxon>
        <taxon>Gunneridae</taxon>
        <taxon>Pentapetalae</taxon>
        <taxon>rosids</taxon>
        <taxon>malvids</taxon>
        <taxon>Malvales</taxon>
        <taxon>Malvaceae</taxon>
        <taxon>Byttnerioideae</taxon>
        <taxon>Theobroma</taxon>
    </lineage>
</organism>
<keyword evidence="2" id="KW-1185">Reference proteome</keyword>
<proteinExistence type="predicted"/>
<dbReference type="EMBL" id="CM001879">
    <property type="protein sequence ID" value="EOX94733.1"/>
    <property type="molecule type" value="Genomic_DNA"/>
</dbReference>
<dbReference type="AlphaFoldDB" id="A0A061DXL7"/>
<accession>A0A061DXL7</accession>
<evidence type="ECO:0000313" key="2">
    <source>
        <dbReference type="Proteomes" id="UP000026915"/>
    </source>
</evidence>
<sequence length="97" mass="11350">MGKSKQQRKQINALKREDNSWRSDPLELERLVVHFFMNLYTNNGVSKSLLSYTYWRLDLEKSSTLAMLITSEEIKHAFFNVHPNKTSGYNGFPASFF</sequence>
<protein>
    <submittedName>
        <fullName evidence="1">Uncharacterized protein</fullName>
    </submittedName>
</protein>
<evidence type="ECO:0000313" key="1">
    <source>
        <dbReference type="EMBL" id="EOX94733.1"/>
    </source>
</evidence>
<gene>
    <name evidence="1" type="ORF">TCM_004344</name>
</gene>
<dbReference type="Proteomes" id="UP000026915">
    <property type="component" value="Chromosome 1"/>
</dbReference>
<dbReference type="Gramene" id="EOX94733">
    <property type="protein sequence ID" value="EOX94733"/>
    <property type="gene ID" value="TCM_004344"/>
</dbReference>